<keyword evidence="3" id="KW-1185">Reference proteome</keyword>
<organism evidence="2 3">
    <name type="scientific">Sedimentitalea xiamensis</name>
    <dbReference type="NCBI Taxonomy" id="3050037"/>
    <lineage>
        <taxon>Bacteria</taxon>
        <taxon>Pseudomonadati</taxon>
        <taxon>Pseudomonadota</taxon>
        <taxon>Alphaproteobacteria</taxon>
        <taxon>Rhodobacterales</taxon>
        <taxon>Paracoccaceae</taxon>
        <taxon>Sedimentitalea</taxon>
    </lineage>
</organism>
<dbReference type="Proteomes" id="UP001227126">
    <property type="component" value="Unassembled WGS sequence"/>
</dbReference>
<dbReference type="InterPro" id="IPR051044">
    <property type="entry name" value="MAG_DAG_Lipase"/>
</dbReference>
<dbReference type="RefSeq" id="WP_284485787.1">
    <property type="nucleotide sequence ID" value="NZ_JASNJE010000013.1"/>
</dbReference>
<name>A0ABT7FFE5_9RHOB</name>
<accession>A0ABT7FFE5</accession>
<dbReference type="GO" id="GO:0016787">
    <property type="term" value="F:hydrolase activity"/>
    <property type="evidence" value="ECO:0007669"/>
    <property type="project" value="UniProtKB-KW"/>
</dbReference>
<protein>
    <submittedName>
        <fullName evidence="2">Alpha/beta hydrolase</fullName>
    </submittedName>
</protein>
<gene>
    <name evidence="2" type="ORF">QO034_12075</name>
</gene>
<dbReference type="Gene3D" id="3.40.50.1820">
    <property type="entry name" value="alpha/beta hydrolase"/>
    <property type="match status" value="1"/>
</dbReference>
<keyword evidence="2" id="KW-0378">Hydrolase</keyword>
<proteinExistence type="predicted"/>
<comment type="caution">
    <text evidence="2">The sequence shown here is derived from an EMBL/GenBank/DDBJ whole genome shotgun (WGS) entry which is preliminary data.</text>
</comment>
<dbReference type="InterPro" id="IPR029058">
    <property type="entry name" value="AB_hydrolase_fold"/>
</dbReference>
<reference evidence="2 3" key="1">
    <citation type="submission" date="2023-05" db="EMBL/GenBank/DDBJ databases">
        <title>Sedimentitalea sp. nov. JM2-8.</title>
        <authorList>
            <person name="Huang J."/>
        </authorList>
    </citation>
    <scope>NUCLEOTIDE SEQUENCE [LARGE SCALE GENOMIC DNA]</scope>
    <source>
        <strain evidence="2 3">JM2-8</strain>
    </source>
</reference>
<evidence type="ECO:0000313" key="3">
    <source>
        <dbReference type="Proteomes" id="UP001227126"/>
    </source>
</evidence>
<evidence type="ECO:0000259" key="1">
    <source>
        <dbReference type="Pfam" id="PF12146"/>
    </source>
</evidence>
<feature type="domain" description="Serine aminopeptidase S33" evidence="1">
    <location>
        <begin position="42"/>
        <end position="295"/>
    </location>
</feature>
<dbReference type="PANTHER" id="PTHR11614">
    <property type="entry name" value="PHOSPHOLIPASE-RELATED"/>
    <property type="match status" value="1"/>
</dbReference>
<dbReference type="InterPro" id="IPR022742">
    <property type="entry name" value="Hydrolase_4"/>
</dbReference>
<sequence length="322" mass="34916">MALTPAPLFDDLAGVPSGGVAYWATASDGVRLRVALWRPAGAPRGTVLMFPGRTEYIEKYGGLADELTGRGFATVVIDWRGQGLADRLLEDTRLGHVDAFTDYQKDVAAMLDVARAADLPEPFHMIGHSMGGGIGLRAAMDGLPLQSCVFTGPMWGIYMSPAVKPFGWALSHVAPMMGLGNRLPPTTRYEGYVTAQGFADNALTTDPDAYRLMQDHMAARPELGIGGPTLIWLRESLMECRNLASRASPDLPCLTFLGAGESIIDCDSVRRRMAVWPRGRLVVVEGARHEVLMERPQIRSRIFDQMDALFASGAAPDRVISA</sequence>
<dbReference type="SUPFAM" id="SSF53474">
    <property type="entry name" value="alpha/beta-Hydrolases"/>
    <property type="match status" value="1"/>
</dbReference>
<evidence type="ECO:0000313" key="2">
    <source>
        <dbReference type="EMBL" id="MDK3073851.1"/>
    </source>
</evidence>
<dbReference type="EMBL" id="JASNJE010000013">
    <property type="protein sequence ID" value="MDK3073851.1"/>
    <property type="molecule type" value="Genomic_DNA"/>
</dbReference>
<dbReference type="Pfam" id="PF12146">
    <property type="entry name" value="Hydrolase_4"/>
    <property type="match status" value="1"/>
</dbReference>